<accession>A0ABY7C5A8</accession>
<evidence type="ECO:0000259" key="7">
    <source>
        <dbReference type="PROSITE" id="PS50850"/>
    </source>
</evidence>
<evidence type="ECO:0000256" key="3">
    <source>
        <dbReference type="ARBA" id="ARBA00022692"/>
    </source>
</evidence>
<evidence type="ECO:0000256" key="6">
    <source>
        <dbReference type="SAM" id="Phobius"/>
    </source>
</evidence>
<dbReference type="SUPFAM" id="SSF103473">
    <property type="entry name" value="MFS general substrate transporter"/>
    <property type="match status" value="1"/>
</dbReference>
<feature type="transmembrane region" description="Helical" evidence="6">
    <location>
        <begin position="267"/>
        <end position="289"/>
    </location>
</feature>
<feature type="transmembrane region" description="Helical" evidence="6">
    <location>
        <begin position="328"/>
        <end position="347"/>
    </location>
</feature>
<name>A0ABY7C5A8_9HYPH</name>
<feature type="transmembrane region" description="Helical" evidence="6">
    <location>
        <begin position="182"/>
        <end position="201"/>
    </location>
</feature>
<evidence type="ECO:0000313" key="9">
    <source>
        <dbReference type="Proteomes" id="UP001164020"/>
    </source>
</evidence>
<feature type="transmembrane region" description="Helical" evidence="6">
    <location>
        <begin position="359"/>
        <end position="383"/>
    </location>
</feature>
<feature type="transmembrane region" description="Helical" evidence="6">
    <location>
        <begin position="108"/>
        <end position="130"/>
    </location>
</feature>
<dbReference type="Pfam" id="PF07690">
    <property type="entry name" value="MFS_1"/>
    <property type="match status" value="1"/>
</dbReference>
<dbReference type="RefSeq" id="WP_268883565.1">
    <property type="nucleotide sequence ID" value="NZ_CP114029.1"/>
</dbReference>
<keyword evidence="4 6" id="KW-1133">Transmembrane helix</keyword>
<keyword evidence="9" id="KW-1185">Reference proteome</keyword>
<protein>
    <submittedName>
        <fullName evidence="8">MFS transporter</fullName>
    </submittedName>
</protein>
<feature type="transmembrane region" description="Helical" evidence="6">
    <location>
        <begin position="142"/>
        <end position="170"/>
    </location>
</feature>
<evidence type="ECO:0000313" key="8">
    <source>
        <dbReference type="EMBL" id="WAP71022.1"/>
    </source>
</evidence>
<gene>
    <name evidence="8" type="ORF">OH818_14315</name>
</gene>
<feature type="transmembrane region" description="Helical" evidence="6">
    <location>
        <begin position="395"/>
        <end position="416"/>
    </location>
</feature>
<sequence length="426" mass="43619">MSDTPVETVRVGAWQLAFALAFVHLVSSLDRHLLSLVLSMVKADMALSDTELGFLQGTAYVLPYAAAIIPAGMLVDRHNRSAIIFAALAIWTLGTASCALSETYPQLVAARMLVGLGQAALVPAATSLIADMFGPLRRGKPIALFTSAATFGRGMALFGGGSLLAFIVAAPGWLHGLAPWRVLFLVSLVANVAAIVLLSAVREPPRSLVEQGGQALMPILAARWPIYLAYFGSAAATVLIVQIIAAWTPTILVRSFGLSVAESGMVFGLVILCVGPAGNVFGGIVLDRLAARGSLAAPARVAAVSLFAAVVAGSAFCLVGSLPAALAALAAATFTLAVATPAGLVAIQQLTPAPLRGRMTGSFILGVTLIALGIGPVLVGWLGEHMFGGSAGLRQAVLAVLCAAGLSGMVSALLALRLEQTAALRR</sequence>
<dbReference type="Proteomes" id="UP001164020">
    <property type="component" value="Chromosome"/>
</dbReference>
<proteinExistence type="predicted"/>
<keyword evidence="2" id="KW-0813">Transport</keyword>
<organism evidence="8 9">
    <name type="scientific">Jiella pelagia</name>
    <dbReference type="NCBI Taxonomy" id="2986949"/>
    <lineage>
        <taxon>Bacteria</taxon>
        <taxon>Pseudomonadati</taxon>
        <taxon>Pseudomonadota</taxon>
        <taxon>Alphaproteobacteria</taxon>
        <taxon>Hyphomicrobiales</taxon>
        <taxon>Aurantimonadaceae</taxon>
        <taxon>Jiella</taxon>
    </lineage>
</organism>
<feature type="transmembrane region" description="Helical" evidence="6">
    <location>
        <begin position="301"/>
        <end position="322"/>
    </location>
</feature>
<keyword evidence="5 6" id="KW-0472">Membrane</keyword>
<feature type="transmembrane region" description="Helical" evidence="6">
    <location>
        <begin position="227"/>
        <end position="247"/>
    </location>
</feature>
<evidence type="ECO:0000256" key="5">
    <source>
        <dbReference type="ARBA" id="ARBA00023136"/>
    </source>
</evidence>
<dbReference type="PANTHER" id="PTHR23505">
    <property type="entry name" value="SPINSTER"/>
    <property type="match status" value="1"/>
</dbReference>
<dbReference type="InterPro" id="IPR044770">
    <property type="entry name" value="MFS_spinster-like"/>
</dbReference>
<comment type="subcellular location">
    <subcellularLocation>
        <location evidence="1">Membrane</location>
        <topology evidence="1">Multi-pass membrane protein</topology>
    </subcellularLocation>
</comment>
<evidence type="ECO:0000256" key="1">
    <source>
        <dbReference type="ARBA" id="ARBA00004141"/>
    </source>
</evidence>
<dbReference type="Gene3D" id="1.20.1250.20">
    <property type="entry name" value="MFS general substrate transporter like domains"/>
    <property type="match status" value="2"/>
</dbReference>
<dbReference type="InterPro" id="IPR020846">
    <property type="entry name" value="MFS_dom"/>
</dbReference>
<dbReference type="PROSITE" id="PS50850">
    <property type="entry name" value="MFS"/>
    <property type="match status" value="1"/>
</dbReference>
<feature type="domain" description="Major facilitator superfamily (MFS) profile" evidence="7">
    <location>
        <begin position="16"/>
        <end position="420"/>
    </location>
</feature>
<dbReference type="InterPro" id="IPR011701">
    <property type="entry name" value="MFS"/>
</dbReference>
<evidence type="ECO:0000256" key="4">
    <source>
        <dbReference type="ARBA" id="ARBA00022989"/>
    </source>
</evidence>
<dbReference type="InterPro" id="IPR036259">
    <property type="entry name" value="MFS_trans_sf"/>
</dbReference>
<reference evidence="8" key="1">
    <citation type="submission" date="2022-12" db="EMBL/GenBank/DDBJ databases">
        <title>Jiella pelagia sp. nov., isolated from phosphonate enriched culture of Northwest Pacific surface seawater.</title>
        <authorList>
            <person name="Shin D.Y."/>
            <person name="Hwang C.Y."/>
        </authorList>
    </citation>
    <scope>NUCLEOTIDE SEQUENCE</scope>
    <source>
        <strain evidence="8">HL-NP1</strain>
    </source>
</reference>
<dbReference type="EMBL" id="CP114029">
    <property type="protein sequence ID" value="WAP71022.1"/>
    <property type="molecule type" value="Genomic_DNA"/>
</dbReference>
<keyword evidence="3 6" id="KW-0812">Transmembrane</keyword>
<evidence type="ECO:0000256" key="2">
    <source>
        <dbReference type="ARBA" id="ARBA00022448"/>
    </source>
</evidence>
<feature type="transmembrane region" description="Helical" evidence="6">
    <location>
        <begin position="52"/>
        <end position="75"/>
    </location>
</feature>
<feature type="transmembrane region" description="Helical" evidence="6">
    <location>
        <begin position="82"/>
        <end position="102"/>
    </location>
</feature>
<dbReference type="PANTHER" id="PTHR23505:SF79">
    <property type="entry name" value="PROTEIN SPINSTER"/>
    <property type="match status" value="1"/>
</dbReference>